<name>A0A371GYR2_MUCPR</name>
<dbReference type="InterPro" id="IPR001584">
    <property type="entry name" value="Integrase_cat-core"/>
</dbReference>
<dbReference type="OrthoDB" id="8048545at2759"/>
<evidence type="ECO:0000259" key="3">
    <source>
        <dbReference type="PROSITE" id="PS50994"/>
    </source>
</evidence>
<dbReference type="EMBL" id="QJKJ01004083">
    <property type="protein sequence ID" value="RDX95629.1"/>
    <property type="molecule type" value="Genomic_DNA"/>
</dbReference>
<dbReference type="PROSITE" id="PS50994">
    <property type="entry name" value="INTEGRASE"/>
    <property type="match status" value="1"/>
</dbReference>
<dbReference type="STRING" id="157652.A0A371GYR2"/>
<dbReference type="Pfam" id="PF07727">
    <property type="entry name" value="RVT_2"/>
    <property type="match status" value="1"/>
</dbReference>
<feature type="domain" description="Integrase catalytic" evidence="3">
    <location>
        <begin position="18"/>
        <end position="111"/>
    </location>
</feature>
<dbReference type="Gene3D" id="3.30.420.10">
    <property type="entry name" value="Ribonuclease H-like superfamily/Ribonuclease H"/>
    <property type="match status" value="1"/>
</dbReference>
<dbReference type="InterPro" id="IPR039537">
    <property type="entry name" value="Retrotran_Ty1/copia-like"/>
</dbReference>
<gene>
    <name evidence="4" type="ORF">CR513_21817</name>
</gene>
<keyword evidence="1" id="KW-0479">Metal-binding</keyword>
<dbReference type="PANTHER" id="PTHR42648:SF21">
    <property type="entry name" value="CYSTEINE-RICH RLK (RECEPTOR-LIKE PROTEIN KINASE) 8"/>
    <property type="match status" value="1"/>
</dbReference>
<sequence>MSKREKVRRSSKSKNIVSTSRPLELLYSNLFGPTIITSMSGKSYGLVVVDDYSRWASVMFLAYKDDSFIVFSIFCKRVQNEKSINISSIKSDHEVEFENENFQRLCEKHDILKRIFMNYGRINNPTYHTFILLDDNLGKFDPKSDKEIFLGFSNASKAYKTDKELSKLYDSIADLNLEYLQMSSKETYLDEDSKDNKSEPSSRNWLIFNGNVQDKVRTRSTFKDQAQGALLFEVEPKSIHKLVTLPKDKSIIRKKWIFKNKLDENGKVLRNKVRLVAQGYSQHEGIDFTKTFTLIARLEAIFILLSFVAHNHMRLHQMDVKCAFFNGIKNEEVYVKQPPGFESDTFPYHVFKVKKALHGLKQAPRAWYGKLSSFLMKNEFERGKVDITFFLQKLQLTFYHCRIQNEYDRKVEVLFRTSNQTSRGWNLHPSNIELIKKFNLEDCKSMSTPMHPIYILTYMIQIKRYLKTNLGLWFKKSN</sequence>
<reference evidence="4" key="1">
    <citation type="submission" date="2018-05" db="EMBL/GenBank/DDBJ databases">
        <title>Draft genome of Mucuna pruriens seed.</title>
        <authorList>
            <person name="Nnadi N.E."/>
            <person name="Vos R."/>
            <person name="Hasami M.H."/>
            <person name="Devisetty U.K."/>
            <person name="Aguiy J.C."/>
        </authorList>
    </citation>
    <scope>NUCLEOTIDE SEQUENCE [LARGE SCALE GENOMIC DNA]</scope>
    <source>
        <strain evidence="4">JCA_2017</strain>
    </source>
</reference>
<evidence type="ECO:0000256" key="2">
    <source>
        <dbReference type="ARBA" id="ARBA00022801"/>
    </source>
</evidence>
<dbReference type="GO" id="GO:0003676">
    <property type="term" value="F:nucleic acid binding"/>
    <property type="evidence" value="ECO:0007669"/>
    <property type="project" value="InterPro"/>
</dbReference>
<protein>
    <recommendedName>
        <fullName evidence="3">Integrase catalytic domain-containing protein</fullName>
    </recommendedName>
</protein>
<dbReference type="InterPro" id="IPR012337">
    <property type="entry name" value="RNaseH-like_sf"/>
</dbReference>
<dbReference type="AlphaFoldDB" id="A0A371GYR2"/>
<evidence type="ECO:0000256" key="1">
    <source>
        <dbReference type="ARBA" id="ARBA00022723"/>
    </source>
</evidence>
<keyword evidence="5" id="KW-1185">Reference proteome</keyword>
<feature type="non-terminal residue" evidence="4">
    <location>
        <position position="1"/>
    </location>
</feature>
<evidence type="ECO:0000313" key="5">
    <source>
        <dbReference type="Proteomes" id="UP000257109"/>
    </source>
</evidence>
<dbReference type="GO" id="GO:0046872">
    <property type="term" value="F:metal ion binding"/>
    <property type="evidence" value="ECO:0007669"/>
    <property type="project" value="UniProtKB-KW"/>
</dbReference>
<dbReference type="Proteomes" id="UP000257109">
    <property type="component" value="Unassembled WGS sequence"/>
</dbReference>
<dbReference type="GO" id="GO:0016787">
    <property type="term" value="F:hydrolase activity"/>
    <property type="evidence" value="ECO:0007669"/>
    <property type="project" value="UniProtKB-KW"/>
</dbReference>
<dbReference type="PANTHER" id="PTHR42648">
    <property type="entry name" value="TRANSPOSASE, PUTATIVE-RELATED"/>
    <property type="match status" value="1"/>
</dbReference>
<accession>A0A371GYR2</accession>
<comment type="caution">
    <text evidence="4">The sequence shown here is derived from an EMBL/GenBank/DDBJ whole genome shotgun (WGS) entry which is preliminary data.</text>
</comment>
<proteinExistence type="predicted"/>
<dbReference type="GO" id="GO:0015074">
    <property type="term" value="P:DNA integration"/>
    <property type="evidence" value="ECO:0007669"/>
    <property type="project" value="InterPro"/>
</dbReference>
<evidence type="ECO:0000313" key="4">
    <source>
        <dbReference type="EMBL" id="RDX95629.1"/>
    </source>
</evidence>
<organism evidence="4 5">
    <name type="scientific">Mucuna pruriens</name>
    <name type="common">Velvet bean</name>
    <name type="synonym">Dolichos pruriens</name>
    <dbReference type="NCBI Taxonomy" id="157652"/>
    <lineage>
        <taxon>Eukaryota</taxon>
        <taxon>Viridiplantae</taxon>
        <taxon>Streptophyta</taxon>
        <taxon>Embryophyta</taxon>
        <taxon>Tracheophyta</taxon>
        <taxon>Spermatophyta</taxon>
        <taxon>Magnoliopsida</taxon>
        <taxon>eudicotyledons</taxon>
        <taxon>Gunneridae</taxon>
        <taxon>Pentapetalae</taxon>
        <taxon>rosids</taxon>
        <taxon>fabids</taxon>
        <taxon>Fabales</taxon>
        <taxon>Fabaceae</taxon>
        <taxon>Papilionoideae</taxon>
        <taxon>50 kb inversion clade</taxon>
        <taxon>NPAAA clade</taxon>
        <taxon>indigoferoid/millettioid clade</taxon>
        <taxon>Phaseoleae</taxon>
        <taxon>Mucuna</taxon>
    </lineage>
</organism>
<keyword evidence="2" id="KW-0378">Hydrolase</keyword>
<dbReference type="SUPFAM" id="SSF53098">
    <property type="entry name" value="Ribonuclease H-like"/>
    <property type="match status" value="1"/>
</dbReference>
<dbReference type="InterPro" id="IPR036397">
    <property type="entry name" value="RNaseH_sf"/>
</dbReference>
<dbReference type="InterPro" id="IPR013103">
    <property type="entry name" value="RVT_2"/>
</dbReference>